<name>A0A6I9SCW5_ELAGV</name>
<evidence type="ECO:0000256" key="1">
    <source>
        <dbReference type="ARBA" id="ARBA00007626"/>
    </source>
</evidence>
<feature type="repeat" description="PPR" evidence="3">
    <location>
        <begin position="174"/>
        <end position="208"/>
    </location>
</feature>
<dbReference type="GO" id="GO:0005739">
    <property type="term" value="C:mitochondrion"/>
    <property type="evidence" value="ECO:0007669"/>
    <property type="project" value="TreeGrafter"/>
</dbReference>
<evidence type="ECO:0000313" key="5">
    <source>
        <dbReference type="Proteomes" id="UP000504607"/>
    </source>
</evidence>
<protein>
    <submittedName>
        <fullName evidence="6">Pentatricopeptide repeat-containing protein At1g60770</fullName>
    </submittedName>
</protein>
<gene>
    <name evidence="6" type="primary">LOC105059356</name>
</gene>
<dbReference type="PANTHER" id="PTHR45717:SF8">
    <property type="entry name" value="OS01G0301000 PROTEIN"/>
    <property type="match status" value="1"/>
</dbReference>
<dbReference type="OrthoDB" id="1717827at2759"/>
<dbReference type="GO" id="GO:0003729">
    <property type="term" value="F:mRNA binding"/>
    <property type="evidence" value="ECO:0007669"/>
    <property type="project" value="UniProtKB-ARBA"/>
</dbReference>
<dbReference type="RefSeq" id="XP_010940923.1">
    <property type="nucleotide sequence ID" value="XM_010942621.3"/>
</dbReference>
<evidence type="ECO:0000256" key="3">
    <source>
        <dbReference type="PROSITE-ProRule" id="PRU00708"/>
    </source>
</evidence>
<evidence type="ECO:0000256" key="4">
    <source>
        <dbReference type="SAM" id="SignalP"/>
    </source>
</evidence>
<evidence type="ECO:0000256" key="2">
    <source>
        <dbReference type="ARBA" id="ARBA00022737"/>
    </source>
</evidence>
<keyword evidence="2" id="KW-0677">Repeat</keyword>
<dbReference type="NCBIfam" id="TIGR00756">
    <property type="entry name" value="PPR"/>
    <property type="match status" value="2"/>
</dbReference>
<organism evidence="5 6">
    <name type="scientific">Elaeis guineensis var. tenera</name>
    <name type="common">Oil palm</name>
    <dbReference type="NCBI Taxonomy" id="51953"/>
    <lineage>
        <taxon>Eukaryota</taxon>
        <taxon>Viridiplantae</taxon>
        <taxon>Streptophyta</taxon>
        <taxon>Embryophyta</taxon>
        <taxon>Tracheophyta</taxon>
        <taxon>Spermatophyta</taxon>
        <taxon>Magnoliopsida</taxon>
        <taxon>Liliopsida</taxon>
        <taxon>Arecaceae</taxon>
        <taxon>Arecoideae</taxon>
        <taxon>Cocoseae</taxon>
        <taxon>Elaeidinae</taxon>
        <taxon>Elaeis</taxon>
    </lineage>
</organism>
<dbReference type="AlphaFoldDB" id="A0A6I9SCW5"/>
<sequence length="428" mass="49228">MGKSPMHAPPWWTAVLRRLTTASAAELKTQAAREEAEWKPLYRRLSVLGGAPEGSVTATLDQWEMEGWRMTALWLMKHIRELRKYRRHEHALEMMHWMEKRGMETPNGYHAVRIDLISKVKGIRSAEEYFSNLPEPAKNRRTYGALFSCYCSGRMTDRAIALLEKMKERKFASHVLIYNNLMSLYMKLGQLEKVPILFQEMKASNVLPDSCTYRIIMKSYASMSDIVSVERVTQEMESQGASDCLTYCHLAWLYNSAGLFEKAEVALKKAELVMGSHDLSSFRLLISLYAAAGNLSEVKRVWNLLKARVPRPTNMNYLIMLEALRKLDDMDGLKQCSEEWESGCVNYDIRLVNILIGAYLRRGMVDEAKLLQEKADQMGEWSDEHTFVLFIDHYLKNRKLELAQKYSKLATSIVKKGQLKTIETGDVS</sequence>
<comment type="similarity">
    <text evidence="1">Belongs to the PPR family. P subfamily.</text>
</comment>
<dbReference type="InterPro" id="IPR002885">
    <property type="entry name" value="PPR_rpt"/>
</dbReference>
<dbReference type="Gene3D" id="1.25.40.10">
    <property type="entry name" value="Tetratricopeptide repeat domain"/>
    <property type="match status" value="3"/>
</dbReference>
<dbReference type="Proteomes" id="UP000504607">
    <property type="component" value="Chromosome 16"/>
</dbReference>
<keyword evidence="4" id="KW-0732">Signal</keyword>
<dbReference type="PANTHER" id="PTHR45717">
    <property type="entry name" value="OS12G0527900 PROTEIN"/>
    <property type="match status" value="1"/>
</dbReference>
<feature type="repeat" description="PPR" evidence="3">
    <location>
        <begin position="139"/>
        <end position="173"/>
    </location>
</feature>
<proteinExistence type="inferred from homology"/>
<dbReference type="KEGG" id="egu:105059356"/>
<accession>A0A6I9SCW5</accession>
<feature type="signal peptide" evidence="4">
    <location>
        <begin position="1"/>
        <end position="24"/>
    </location>
</feature>
<feature type="chain" id="PRO_5026648245" evidence="4">
    <location>
        <begin position="25"/>
        <end position="428"/>
    </location>
</feature>
<dbReference type="SUPFAM" id="SSF48452">
    <property type="entry name" value="TPR-like"/>
    <property type="match status" value="1"/>
</dbReference>
<evidence type="ECO:0000313" key="6">
    <source>
        <dbReference type="RefSeq" id="XP_010940923.1"/>
    </source>
</evidence>
<dbReference type="InterPro" id="IPR011990">
    <property type="entry name" value="TPR-like_helical_dom_sf"/>
</dbReference>
<dbReference type="InParanoid" id="A0A6I9SCW5"/>
<reference evidence="6" key="1">
    <citation type="submission" date="2025-08" db="UniProtKB">
        <authorList>
            <consortium name="RefSeq"/>
        </authorList>
    </citation>
    <scope>IDENTIFICATION</scope>
</reference>
<dbReference type="Pfam" id="PF01535">
    <property type="entry name" value="PPR"/>
    <property type="match status" value="3"/>
</dbReference>
<dbReference type="GeneID" id="105059356"/>
<dbReference type="Pfam" id="PF13041">
    <property type="entry name" value="PPR_2"/>
    <property type="match status" value="1"/>
</dbReference>
<dbReference type="PROSITE" id="PS51375">
    <property type="entry name" value="PPR"/>
    <property type="match status" value="2"/>
</dbReference>
<keyword evidence="5" id="KW-1185">Reference proteome</keyword>